<accession>A0A0C2X3L3</accession>
<reference evidence="2 3" key="1">
    <citation type="submission" date="2014-04" db="EMBL/GenBank/DDBJ databases">
        <authorList>
            <consortium name="DOE Joint Genome Institute"/>
            <person name="Kuo A."/>
            <person name="Zuccaro A."/>
            <person name="Kohler A."/>
            <person name="Nagy L.G."/>
            <person name="Floudas D."/>
            <person name="Copeland A."/>
            <person name="Barry K.W."/>
            <person name="Cichocki N."/>
            <person name="Veneault-Fourrey C."/>
            <person name="LaButti K."/>
            <person name="Lindquist E.A."/>
            <person name="Lipzen A."/>
            <person name="Lundell T."/>
            <person name="Morin E."/>
            <person name="Murat C."/>
            <person name="Sun H."/>
            <person name="Tunlid A."/>
            <person name="Henrissat B."/>
            <person name="Grigoriev I.V."/>
            <person name="Hibbett D.S."/>
            <person name="Martin F."/>
            <person name="Nordberg H.P."/>
            <person name="Cantor M.N."/>
            <person name="Hua S.X."/>
        </authorList>
    </citation>
    <scope>NUCLEOTIDE SEQUENCE [LARGE SCALE GENOMIC DNA]</scope>
    <source>
        <strain evidence="2 3">MAFF 305830</strain>
    </source>
</reference>
<evidence type="ECO:0008006" key="4">
    <source>
        <dbReference type="Google" id="ProtNLM"/>
    </source>
</evidence>
<dbReference type="EMBL" id="KN824329">
    <property type="protein sequence ID" value="KIM23972.1"/>
    <property type="molecule type" value="Genomic_DNA"/>
</dbReference>
<gene>
    <name evidence="2" type="ORF">M408DRAFT_332032</name>
</gene>
<protein>
    <recommendedName>
        <fullName evidence="4">Arrestin-like N-terminal domain-containing protein</fullName>
    </recommendedName>
</protein>
<dbReference type="OrthoDB" id="1638493at2759"/>
<name>A0A0C2X3L3_SERVB</name>
<organism evidence="2 3">
    <name type="scientific">Serendipita vermifera MAFF 305830</name>
    <dbReference type="NCBI Taxonomy" id="933852"/>
    <lineage>
        <taxon>Eukaryota</taxon>
        <taxon>Fungi</taxon>
        <taxon>Dikarya</taxon>
        <taxon>Basidiomycota</taxon>
        <taxon>Agaricomycotina</taxon>
        <taxon>Agaricomycetes</taxon>
        <taxon>Sebacinales</taxon>
        <taxon>Serendipitaceae</taxon>
        <taxon>Serendipita</taxon>
    </lineage>
</organism>
<feature type="compositionally biased region" description="Low complexity" evidence="1">
    <location>
        <begin position="446"/>
        <end position="457"/>
    </location>
</feature>
<evidence type="ECO:0000313" key="3">
    <source>
        <dbReference type="Proteomes" id="UP000054097"/>
    </source>
</evidence>
<dbReference type="HOGENOM" id="CLU_477327_0_0_1"/>
<dbReference type="Proteomes" id="UP000054097">
    <property type="component" value="Unassembled WGS sequence"/>
</dbReference>
<evidence type="ECO:0000256" key="1">
    <source>
        <dbReference type="SAM" id="MobiDB-lite"/>
    </source>
</evidence>
<sequence>MPINVEIIPSDNVLQMYGPQETDCAYSLSGQILLSTTPSRGAFNKETRSQPALLTSLVLTFEGSVEHFAKGQGYNAKRLCSVSQTLVVRAQPVAIPSTPDHKVAVVFDLAVPGWLPASLSSKHATTAVTRYALYAKAVYQSEEPSGLWLGSKTKYRDATPVPITLRRNRTTAPPKKCTFAVPTRAISTSSRIPQDVISAIKARATIPSYVLQNASEPFDLRLDVGASVSGVTVHKFGVRVIQSSTYGTTPDQAFLRTFPLPAEQPPTVPLLAAHELDSLYMAGIAFPANALRIDKDDVLHPDHPSVFNMQEGSQGHALETELSSITVPLHLDTALVKPTYASPYLHIAHRLLVDLDIAYNGHRERVGFHLPLPLYDGPLRSSSGAQAGLPAYVQLYHSNGEAKYVAGLPAYSKECRPGEIKDEAGASHPVEFRRRHVRARSDCTDSDSSSSESESSC</sequence>
<evidence type="ECO:0000313" key="2">
    <source>
        <dbReference type="EMBL" id="KIM23972.1"/>
    </source>
</evidence>
<reference evidence="3" key="2">
    <citation type="submission" date="2015-01" db="EMBL/GenBank/DDBJ databases">
        <title>Evolutionary Origins and Diversification of the Mycorrhizal Mutualists.</title>
        <authorList>
            <consortium name="DOE Joint Genome Institute"/>
            <consortium name="Mycorrhizal Genomics Consortium"/>
            <person name="Kohler A."/>
            <person name="Kuo A."/>
            <person name="Nagy L.G."/>
            <person name="Floudas D."/>
            <person name="Copeland A."/>
            <person name="Barry K.W."/>
            <person name="Cichocki N."/>
            <person name="Veneault-Fourrey C."/>
            <person name="LaButti K."/>
            <person name="Lindquist E.A."/>
            <person name="Lipzen A."/>
            <person name="Lundell T."/>
            <person name="Morin E."/>
            <person name="Murat C."/>
            <person name="Riley R."/>
            <person name="Ohm R."/>
            <person name="Sun H."/>
            <person name="Tunlid A."/>
            <person name="Henrissat B."/>
            <person name="Grigoriev I.V."/>
            <person name="Hibbett D.S."/>
            <person name="Martin F."/>
        </authorList>
    </citation>
    <scope>NUCLEOTIDE SEQUENCE [LARGE SCALE GENOMIC DNA]</scope>
    <source>
        <strain evidence="3">MAFF 305830</strain>
    </source>
</reference>
<dbReference type="STRING" id="933852.A0A0C2X3L3"/>
<feature type="region of interest" description="Disordered" evidence="1">
    <location>
        <begin position="418"/>
        <end position="457"/>
    </location>
</feature>
<proteinExistence type="predicted"/>
<dbReference type="AlphaFoldDB" id="A0A0C2X3L3"/>
<keyword evidence="3" id="KW-1185">Reference proteome</keyword>